<organism evidence="1 2">
    <name type="scientific">Aurantiacibacter gilvus</name>
    <dbReference type="NCBI Taxonomy" id="3139141"/>
    <lineage>
        <taxon>Bacteria</taxon>
        <taxon>Pseudomonadati</taxon>
        <taxon>Pseudomonadota</taxon>
        <taxon>Alphaproteobacteria</taxon>
        <taxon>Sphingomonadales</taxon>
        <taxon>Erythrobacteraceae</taxon>
        <taxon>Aurantiacibacter</taxon>
    </lineage>
</organism>
<sequence>MIAITRRTTLKGTLALAATSLAPSVLHAREARPGLFLFDARFAASRQLAEQWRAQGVPVLDSREHDLGLAWRERIPQALAANPRIEGVTLWSDRFICETFGRDHSLAMTVADSALPGADPALRQWVLA</sequence>
<dbReference type="RefSeq" id="WP_341671642.1">
    <property type="nucleotide sequence ID" value="NZ_JBBYHV010000001.1"/>
</dbReference>
<dbReference type="InterPro" id="IPR006311">
    <property type="entry name" value="TAT_signal"/>
</dbReference>
<protein>
    <submittedName>
        <fullName evidence="1">Uncharacterized protein</fullName>
    </submittedName>
</protein>
<dbReference type="EMBL" id="JBBYHV010000001">
    <property type="protein sequence ID" value="MEL1249101.1"/>
    <property type="molecule type" value="Genomic_DNA"/>
</dbReference>
<dbReference type="Proteomes" id="UP001497045">
    <property type="component" value="Unassembled WGS sequence"/>
</dbReference>
<proteinExistence type="predicted"/>
<keyword evidence="2" id="KW-1185">Reference proteome</keyword>
<comment type="caution">
    <text evidence="1">The sequence shown here is derived from an EMBL/GenBank/DDBJ whole genome shotgun (WGS) entry which is preliminary data.</text>
</comment>
<evidence type="ECO:0000313" key="1">
    <source>
        <dbReference type="EMBL" id="MEL1249101.1"/>
    </source>
</evidence>
<reference evidence="1 2" key="1">
    <citation type="submission" date="2024-04" db="EMBL/GenBank/DDBJ databases">
        <title>Aurantiacibacter sp. DGU6 16S ribosomal RNA gene Genome sequencing and assembly.</title>
        <authorList>
            <person name="Park S."/>
        </authorList>
    </citation>
    <scope>NUCLEOTIDE SEQUENCE [LARGE SCALE GENOMIC DNA]</scope>
    <source>
        <strain evidence="1 2">DGU6</strain>
    </source>
</reference>
<name>A0ABU9IA65_9SPHN</name>
<evidence type="ECO:0000313" key="2">
    <source>
        <dbReference type="Proteomes" id="UP001497045"/>
    </source>
</evidence>
<gene>
    <name evidence="1" type="ORF">AAEO60_00295</name>
</gene>
<accession>A0ABU9IA65</accession>
<dbReference type="PROSITE" id="PS51318">
    <property type="entry name" value="TAT"/>
    <property type="match status" value="1"/>
</dbReference>